<accession>A0ABS4NMQ7</accession>
<reference evidence="1 2" key="1">
    <citation type="submission" date="2021-03" db="EMBL/GenBank/DDBJ databases">
        <title>Genomic Encyclopedia of Type Strains, Phase IV (KMG-IV): sequencing the most valuable type-strain genomes for metagenomic binning, comparative biology and taxonomic classification.</title>
        <authorList>
            <person name="Goeker M."/>
        </authorList>
    </citation>
    <scope>NUCLEOTIDE SEQUENCE [LARGE SCALE GENOMIC DNA]</scope>
    <source>
        <strain evidence="1 2">DSM 101953</strain>
    </source>
</reference>
<dbReference type="Proteomes" id="UP000773462">
    <property type="component" value="Unassembled WGS sequence"/>
</dbReference>
<keyword evidence="2" id="KW-1185">Reference proteome</keyword>
<proteinExistence type="predicted"/>
<name>A0ABS4NMQ7_9BACL</name>
<evidence type="ECO:0000313" key="1">
    <source>
        <dbReference type="EMBL" id="MBP2111334.1"/>
    </source>
</evidence>
<evidence type="ECO:0000313" key="2">
    <source>
        <dbReference type="Proteomes" id="UP000773462"/>
    </source>
</evidence>
<comment type="caution">
    <text evidence="1">The sequence shown here is derived from an EMBL/GenBank/DDBJ whole genome shotgun (WGS) entry which is preliminary data.</text>
</comment>
<evidence type="ECO:0008006" key="3">
    <source>
        <dbReference type="Google" id="ProtNLM"/>
    </source>
</evidence>
<dbReference type="EMBL" id="JAGGLV010000003">
    <property type="protein sequence ID" value="MBP2111334.1"/>
    <property type="molecule type" value="Genomic_DNA"/>
</dbReference>
<dbReference type="InterPro" id="IPR032675">
    <property type="entry name" value="LRR_dom_sf"/>
</dbReference>
<gene>
    <name evidence="1" type="ORF">J2Z70_001475</name>
</gene>
<sequence>MGVWTSSMNGAPWTKGKMDQAVKELRQRELISYVIDVDKLQDLQELDQHVFAERPDLVLSISQADRKVRYSEELLQTLAELQHITALELNLFHSVDLSVLGKLQRLQFLSISAKKPIDLSFLASFKQLQYLSVHGQFQDLTPIGDAASLDTLILRTTIHELEFVRRLPKLLCLFIHDSILKGSMDALADSTVPMLSLAAIRNLTEVDALESMSNLTYLNLSLPKLEALCDFSNMPGLIQLELDQMKSLEDIDPLWTATQLEMLQLREISAAVTAKELEPLTAMKHLKQIDFQFLDLKKGRIAALRESFAQAGKSHLLYENIAEAQRIKPMSLVHLRMHMGLDQ</sequence>
<protein>
    <recommendedName>
        <fullName evidence="3">Leucine-rich repeat domain-containing protein</fullName>
    </recommendedName>
</protein>
<organism evidence="1 2">
    <name type="scientific">Paenibacillus silagei</name>
    <dbReference type="NCBI Taxonomy" id="1670801"/>
    <lineage>
        <taxon>Bacteria</taxon>
        <taxon>Bacillati</taxon>
        <taxon>Bacillota</taxon>
        <taxon>Bacilli</taxon>
        <taxon>Bacillales</taxon>
        <taxon>Paenibacillaceae</taxon>
        <taxon>Paenibacillus</taxon>
    </lineage>
</organism>
<dbReference type="SUPFAM" id="SSF52058">
    <property type="entry name" value="L domain-like"/>
    <property type="match status" value="1"/>
</dbReference>
<dbReference type="Gene3D" id="3.80.10.10">
    <property type="entry name" value="Ribonuclease Inhibitor"/>
    <property type="match status" value="1"/>
</dbReference>